<comment type="caution">
    <text evidence="2">The sequence shown here is derived from an EMBL/GenBank/DDBJ whole genome shotgun (WGS) entry which is preliminary data.</text>
</comment>
<accession>A0A086TB76</accession>
<name>A0A086TB76_HAPC1</name>
<dbReference type="AlphaFoldDB" id="A0A086TB76"/>
<dbReference type="Proteomes" id="UP000029964">
    <property type="component" value="Unassembled WGS sequence"/>
</dbReference>
<dbReference type="HOGENOM" id="CLU_2621450_0_0_1"/>
<evidence type="ECO:0000256" key="1">
    <source>
        <dbReference type="SAM" id="SignalP"/>
    </source>
</evidence>
<protein>
    <submittedName>
        <fullName evidence="2">Uncharacterized protein</fullName>
    </submittedName>
</protein>
<evidence type="ECO:0000313" key="2">
    <source>
        <dbReference type="EMBL" id="KFH46608.1"/>
    </source>
</evidence>
<sequence>MPASFDQLPILFLGLLAFFVGVSVGDLLDNGLINGQDDDVVDLYHPAPISAVSGYLAVSAFKESQSETTTAEDGSSTV</sequence>
<organism evidence="2 3">
    <name type="scientific">Hapsidospora chrysogenum (strain ATCC 11550 / CBS 779.69 / DSM 880 / IAM 14645 / JCM 23072 / IMI 49137)</name>
    <name type="common">Acremonium chrysogenum</name>
    <dbReference type="NCBI Taxonomy" id="857340"/>
    <lineage>
        <taxon>Eukaryota</taxon>
        <taxon>Fungi</taxon>
        <taxon>Dikarya</taxon>
        <taxon>Ascomycota</taxon>
        <taxon>Pezizomycotina</taxon>
        <taxon>Sordariomycetes</taxon>
        <taxon>Hypocreomycetidae</taxon>
        <taxon>Hypocreales</taxon>
        <taxon>Bionectriaceae</taxon>
        <taxon>Hapsidospora</taxon>
    </lineage>
</organism>
<evidence type="ECO:0000313" key="3">
    <source>
        <dbReference type="Proteomes" id="UP000029964"/>
    </source>
</evidence>
<proteinExistence type="predicted"/>
<gene>
    <name evidence="2" type="ORF">ACRE_024950</name>
</gene>
<feature type="signal peptide" evidence="1">
    <location>
        <begin position="1"/>
        <end position="25"/>
    </location>
</feature>
<dbReference type="EMBL" id="JPKY01000017">
    <property type="protein sequence ID" value="KFH46608.1"/>
    <property type="molecule type" value="Genomic_DNA"/>
</dbReference>
<reference evidence="3" key="1">
    <citation type="journal article" date="2014" name="Genome Announc.">
        <title>Genome sequence and annotation of Acremonium chrysogenum, producer of the beta-lactam antibiotic cephalosporin C.</title>
        <authorList>
            <person name="Terfehr D."/>
            <person name="Dahlmann T.A."/>
            <person name="Specht T."/>
            <person name="Zadra I."/>
            <person name="Kuernsteiner H."/>
            <person name="Kueck U."/>
        </authorList>
    </citation>
    <scope>NUCLEOTIDE SEQUENCE [LARGE SCALE GENOMIC DNA]</scope>
    <source>
        <strain evidence="3">ATCC 11550 / CBS 779.69 / DSM 880 / IAM 14645 / JCM 23072 / IMI 49137</strain>
    </source>
</reference>
<keyword evidence="1" id="KW-0732">Signal</keyword>
<feature type="chain" id="PRO_5001815579" evidence="1">
    <location>
        <begin position="26"/>
        <end position="78"/>
    </location>
</feature>
<keyword evidence="3" id="KW-1185">Reference proteome</keyword>